<reference evidence="1 2" key="1">
    <citation type="submission" date="2020-01" db="EMBL/GenBank/DDBJ databases">
        <authorList>
            <person name="Wang S."/>
        </authorList>
    </citation>
    <scope>NUCLEOTIDE SEQUENCE [LARGE SCALE GENOMIC DNA]</scope>
    <source>
        <strain evidence="1 2">D151-2-6</strain>
    </source>
</reference>
<evidence type="ECO:0000313" key="2">
    <source>
        <dbReference type="Proteomes" id="UP000501325"/>
    </source>
</evidence>
<organism evidence="1 2">
    <name type="scientific">Brevundimonas mediterranea</name>
    <dbReference type="NCBI Taxonomy" id="74329"/>
    <lineage>
        <taxon>Bacteria</taxon>
        <taxon>Pseudomonadati</taxon>
        <taxon>Pseudomonadota</taxon>
        <taxon>Alphaproteobacteria</taxon>
        <taxon>Caulobacterales</taxon>
        <taxon>Caulobacteraceae</taxon>
        <taxon>Brevundimonas</taxon>
    </lineage>
</organism>
<evidence type="ECO:0000313" key="1">
    <source>
        <dbReference type="EMBL" id="QIH74567.1"/>
    </source>
</evidence>
<gene>
    <name evidence="1" type="ORF">GYM46_07015</name>
</gene>
<dbReference type="KEGG" id="bmed:GYM46_07015"/>
<name>A0AB37EBK9_9CAUL</name>
<protein>
    <recommendedName>
        <fullName evidence="3">RiboL-PSP-HEPN domain-containing protein</fullName>
    </recommendedName>
</protein>
<dbReference type="AlphaFoldDB" id="A0AB37EBK9"/>
<accession>A0AB37EBK9</accession>
<proteinExistence type="predicted"/>
<evidence type="ECO:0008006" key="3">
    <source>
        <dbReference type="Google" id="ProtNLM"/>
    </source>
</evidence>
<dbReference type="Proteomes" id="UP000501325">
    <property type="component" value="Chromosome"/>
</dbReference>
<dbReference type="EMBL" id="CP048751">
    <property type="protein sequence ID" value="QIH74567.1"/>
    <property type="molecule type" value="Genomic_DNA"/>
</dbReference>
<sequence>MADADKALDEQLPLIEVVQRIVKLNEGLRSFWSSSHGWAPADAAELMGKSRLDRQASLSRSLLHWITADEELEDGDLILGWTNLGSLIEGTIKLFLAVYYEDFKADFENVKKTQAWHSKQEKVLEPDGLRLEVLVHYVETAKLFQGDDLALFKLVQQRRNAIHAFKDRDIGTPAELHSAMRAYLRFLRDTASRLPYPDDLYEPREL</sequence>